<dbReference type="SMART" id="SM00020">
    <property type="entry name" value="Tryp_SPc"/>
    <property type="match status" value="1"/>
</dbReference>
<keyword evidence="1" id="KW-0732">Signal</keyword>
<dbReference type="GO" id="GO:0004252">
    <property type="term" value="F:serine-type endopeptidase activity"/>
    <property type="evidence" value="ECO:0007669"/>
    <property type="project" value="InterPro"/>
</dbReference>
<dbReference type="PANTHER" id="PTHR24260">
    <property type="match status" value="1"/>
</dbReference>
<dbReference type="InterPro" id="IPR043504">
    <property type="entry name" value="Peptidase_S1_PA_chymotrypsin"/>
</dbReference>
<dbReference type="AlphaFoldDB" id="A0A085W655"/>
<dbReference type="PROSITE" id="PS00134">
    <property type="entry name" value="TRYPSIN_HIS"/>
    <property type="match status" value="1"/>
</dbReference>
<keyword evidence="4" id="KW-1185">Reference proteome</keyword>
<accession>A0A085W655</accession>
<dbReference type="Proteomes" id="UP000028725">
    <property type="component" value="Unassembled WGS sequence"/>
</dbReference>
<dbReference type="STRING" id="394096.DB31_2761"/>
<dbReference type="EMBL" id="JMCB01000018">
    <property type="protein sequence ID" value="KFE63168.1"/>
    <property type="molecule type" value="Genomic_DNA"/>
</dbReference>
<feature type="domain" description="Peptidase S1" evidence="2">
    <location>
        <begin position="38"/>
        <end position="337"/>
    </location>
</feature>
<dbReference type="OrthoDB" id="5290391at2"/>
<dbReference type="InterPro" id="IPR009003">
    <property type="entry name" value="Peptidase_S1_PA"/>
</dbReference>
<evidence type="ECO:0000313" key="3">
    <source>
        <dbReference type="EMBL" id="KFE63168.1"/>
    </source>
</evidence>
<evidence type="ECO:0000256" key="1">
    <source>
        <dbReference type="SAM" id="SignalP"/>
    </source>
</evidence>
<proteinExistence type="predicted"/>
<evidence type="ECO:0000313" key="4">
    <source>
        <dbReference type="Proteomes" id="UP000028725"/>
    </source>
</evidence>
<dbReference type="SUPFAM" id="SSF50494">
    <property type="entry name" value="Trypsin-like serine proteases"/>
    <property type="match status" value="2"/>
</dbReference>
<feature type="chain" id="PRO_5001799410" description="Peptidase S1 domain-containing protein" evidence="1">
    <location>
        <begin position="30"/>
        <end position="346"/>
    </location>
</feature>
<dbReference type="InterPro" id="IPR051333">
    <property type="entry name" value="CLIP_Serine_Protease"/>
</dbReference>
<dbReference type="PROSITE" id="PS51257">
    <property type="entry name" value="PROKAR_LIPOPROTEIN"/>
    <property type="match status" value="1"/>
</dbReference>
<dbReference type="Gene3D" id="2.40.10.10">
    <property type="entry name" value="Trypsin-like serine proteases"/>
    <property type="match status" value="1"/>
</dbReference>
<name>A0A085W655_9BACT</name>
<sequence>MPLHVRPSQRLSLLLLHFLWVGCASQPQAPEQLSGALFIGDSTSAVYPGALDAKNRYLSNVAIHTGAKREDGSEHCSGVLISPQELLTAGHCVCMKRKLSTPDARAELDRRLREALPSSGRSAAERASIDAQRKRILANTATLIDSSLCAPNVRVEVVEYLPSPPDTPPSLRLGRYSGKVIHPHPKLLVLDDAMGTSWFREADLALIHLATPVRERFRPIALPDKEVQVGSPIVMVGLGFGEDNGTTTEFGDRHYGESVIETVERLAPDSIKFLARAPPQGATPAPRVYGGDSGGGCFSKTGNRVLVGVISAFGNDGTSSIFTSVFAYREWLNKELSHSGAVPIAP</sequence>
<dbReference type="RefSeq" id="WP_083969054.1">
    <property type="nucleotide sequence ID" value="NZ_JMCB01000018.1"/>
</dbReference>
<dbReference type="PANTHER" id="PTHR24260:SF136">
    <property type="entry name" value="GH08193P-RELATED"/>
    <property type="match status" value="1"/>
</dbReference>
<comment type="caution">
    <text evidence="3">The sequence shown here is derived from an EMBL/GenBank/DDBJ whole genome shotgun (WGS) entry which is preliminary data.</text>
</comment>
<feature type="signal peptide" evidence="1">
    <location>
        <begin position="1"/>
        <end position="29"/>
    </location>
</feature>
<dbReference type="Pfam" id="PF00089">
    <property type="entry name" value="Trypsin"/>
    <property type="match status" value="2"/>
</dbReference>
<evidence type="ECO:0000259" key="2">
    <source>
        <dbReference type="PROSITE" id="PS50240"/>
    </source>
</evidence>
<dbReference type="InterPro" id="IPR001254">
    <property type="entry name" value="Trypsin_dom"/>
</dbReference>
<dbReference type="InterPro" id="IPR018114">
    <property type="entry name" value="TRYPSIN_HIS"/>
</dbReference>
<gene>
    <name evidence="3" type="ORF">DB31_2761</name>
</gene>
<protein>
    <recommendedName>
        <fullName evidence="2">Peptidase S1 domain-containing protein</fullName>
    </recommendedName>
</protein>
<dbReference type="PROSITE" id="PS50240">
    <property type="entry name" value="TRYPSIN_DOM"/>
    <property type="match status" value="1"/>
</dbReference>
<organism evidence="3 4">
    <name type="scientific">Hyalangium minutum</name>
    <dbReference type="NCBI Taxonomy" id="394096"/>
    <lineage>
        <taxon>Bacteria</taxon>
        <taxon>Pseudomonadati</taxon>
        <taxon>Myxococcota</taxon>
        <taxon>Myxococcia</taxon>
        <taxon>Myxococcales</taxon>
        <taxon>Cystobacterineae</taxon>
        <taxon>Archangiaceae</taxon>
        <taxon>Hyalangium</taxon>
    </lineage>
</organism>
<reference evidence="3 4" key="1">
    <citation type="submission" date="2014-04" db="EMBL/GenBank/DDBJ databases">
        <title>Genome assembly of Hyalangium minutum DSM 14724.</title>
        <authorList>
            <person name="Sharma G."/>
            <person name="Subramanian S."/>
        </authorList>
    </citation>
    <scope>NUCLEOTIDE SEQUENCE [LARGE SCALE GENOMIC DNA]</scope>
    <source>
        <strain evidence="3 4">DSM 14724</strain>
    </source>
</reference>
<dbReference type="GO" id="GO:0006508">
    <property type="term" value="P:proteolysis"/>
    <property type="evidence" value="ECO:0007669"/>
    <property type="project" value="InterPro"/>
</dbReference>